<protein>
    <recommendedName>
        <fullName evidence="1 2">Origin recognition complex subunit 2</fullName>
    </recommendedName>
</protein>
<dbReference type="Pfam" id="PF04084">
    <property type="entry name" value="RecA-like_ORC2"/>
    <property type="match status" value="1"/>
</dbReference>
<dbReference type="InterPro" id="IPR056772">
    <property type="entry name" value="RecA-like_ORC2"/>
</dbReference>
<reference evidence="5 6" key="1">
    <citation type="journal article" date="2017" name="Gigascience">
        <title>Draft genome of the honey bee ectoparasitic mite, Tropilaelaps mercedesae, is shaped by the parasitic life history.</title>
        <authorList>
            <person name="Dong X."/>
            <person name="Armstrong S.D."/>
            <person name="Xia D."/>
            <person name="Makepeace B.L."/>
            <person name="Darby A.C."/>
            <person name="Kadowaki T."/>
        </authorList>
    </citation>
    <scope>NUCLEOTIDE SEQUENCE [LARGE SCALE GENOMIC DNA]</scope>
    <source>
        <strain evidence="5">Wuxi-XJTLU</strain>
    </source>
</reference>
<comment type="function">
    <text evidence="2">Component of the origin recognition complex (ORC) that binds origins of replication. DNA-binding is ATP-dependent. ORC is required to assemble the pre-replication complex necessary to initiate DNA replication.</text>
</comment>
<dbReference type="GO" id="GO:0005664">
    <property type="term" value="C:nuclear origin of replication recognition complex"/>
    <property type="evidence" value="ECO:0007669"/>
    <property type="project" value="UniProtKB-UniRule"/>
</dbReference>
<feature type="non-terminal residue" evidence="5">
    <location>
        <position position="408"/>
    </location>
</feature>
<evidence type="ECO:0000256" key="1">
    <source>
        <dbReference type="ARBA" id="ARBA00019080"/>
    </source>
</evidence>
<comment type="subunit">
    <text evidence="2">Component of the origin recognition complex (ORC).</text>
</comment>
<feature type="compositionally biased region" description="Basic and acidic residues" evidence="3">
    <location>
        <begin position="165"/>
        <end position="175"/>
    </location>
</feature>
<evidence type="ECO:0000313" key="5">
    <source>
        <dbReference type="EMBL" id="OQR74846.1"/>
    </source>
</evidence>
<dbReference type="OrthoDB" id="20198at2759"/>
<evidence type="ECO:0000256" key="3">
    <source>
        <dbReference type="SAM" id="MobiDB-lite"/>
    </source>
</evidence>
<dbReference type="InParanoid" id="A0A1V9XMZ4"/>
<feature type="region of interest" description="Disordered" evidence="3">
    <location>
        <begin position="93"/>
        <end position="207"/>
    </location>
</feature>
<comment type="similarity">
    <text evidence="2">Belongs to the ORC2 family.</text>
</comment>
<dbReference type="GO" id="GO:0006260">
    <property type="term" value="P:DNA replication"/>
    <property type="evidence" value="ECO:0007669"/>
    <property type="project" value="UniProtKB-UniRule"/>
</dbReference>
<sequence>MGDHRPRRACVQKQVQERTKELYRAEHAMCTEDLTSFATIEMFKDDHYNNAINIEFLGDIGNYERTPSKQRITSALSSVGKDMYSFGCTQSPSVKVASVSRTGSTRSRRSTVPGIPTSRTPSRRVGENVNMGTPTRRISARTPRSQSEPTTPHATRRKIAACLGKSKEETLNNREDSEDSEDDDDEETSEEEIRLEDEDEERSDYFSQNVRQRRGVKATSDHTMSKLGAAMLSEEQISTILKNQRDVHAKHRNRILETLCKNFPFWLQLMLERSNLLLYGLGSKTNIMSKLADFLVEEGYITMVINGYLPTCGLQEIVNSILECVIEDRPKGVFGLQAQVDFICKYFTRKESLHFFLLVNSIDAPALTNPKILQIFEKLASVSQIHFVGTVNHINAPLLYDLNRASAM</sequence>
<evidence type="ECO:0000256" key="2">
    <source>
        <dbReference type="RuleBase" id="RU368084"/>
    </source>
</evidence>
<dbReference type="AlphaFoldDB" id="A0A1V9XMZ4"/>
<gene>
    <name evidence="5" type="ORF">BIW11_00883</name>
</gene>
<dbReference type="EMBL" id="MNPL01007270">
    <property type="protein sequence ID" value="OQR74846.1"/>
    <property type="molecule type" value="Genomic_DNA"/>
</dbReference>
<feature type="compositionally biased region" description="Polar residues" evidence="3">
    <location>
        <begin position="142"/>
        <end position="153"/>
    </location>
</feature>
<keyword evidence="2" id="KW-0539">Nucleus</keyword>
<evidence type="ECO:0000313" key="6">
    <source>
        <dbReference type="Proteomes" id="UP000192247"/>
    </source>
</evidence>
<organism evidence="5 6">
    <name type="scientific">Tropilaelaps mercedesae</name>
    <dbReference type="NCBI Taxonomy" id="418985"/>
    <lineage>
        <taxon>Eukaryota</taxon>
        <taxon>Metazoa</taxon>
        <taxon>Ecdysozoa</taxon>
        <taxon>Arthropoda</taxon>
        <taxon>Chelicerata</taxon>
        <taxon>Arachnida</taxon>
        <taxon>Acari</taxon>
        <taxon>Parasitiformes</taxon>
        <taxon>Mesostigmata</taxon>
        <taxon>Gamasina</taxon>
        <taxon>Dermanyssoidea</taxon>
        <taxon>Laelapidae</taxon>
        <taxon>Tropilaelaps</taxon>
    </lineage>
</organism>
<comment type="caution">
    <text evidence="5">The sequence shown here is derived from an EMBL/GenBank/DDBJ whole genome shotgun (WGS) entry which is preliminary data.</text>
</comment>
<dbReference type="InterPro" id="IPR007220">
    <property type="entry name" value="ORC2"/>
</dbReference>
<feature type="compositionally biased region" description="Low complexity" evidence="3">
    <location>
        <begin position="96"/>
        <end position="105"/>
    </location>
</feature>
<name>A0A1V9XMZ4_9ACAR</name>
<dbReference type="STRING" id="418985.A0A1V9XMZ4"/>
<keyword evidence="2" id="KW-0235">DNA replication</keyword>
<keyword evidence="6" id="KW-1185">Reference proteome</keyword>
<dbReference type="GO" id="GO:0003688">
    <property type="term" value="F:DNA replication origin binding"/>
    <property type="evidence" value="ECO:0007669"/>
    <property type="project" value="UniProtKB-UniRule"/>
</dbReference>
<proteinExistence type="inferred from homology"/>
<dbReference type="PANTHER" id="PTHR14052">
    <property type="entry name" value="ORIGIN RECOGNITION COMPLEX SUBUNIT 2"/>
    <property type="match status" value="1"/>
</dbReference>
<comment type="subcellular location">
    <subcellularLocation>
        <location evidence="2">Nucleus</location>
    </subcellularLocation>
</comment>
<evidence type="ECO:0000259" key="4">
    <source>
        <dbReference type="Pfam" id="PF04084"/>
    </source>
</evidence>
<feature type="compositionally biased region" description="Acidic residues" evidence="3">
    <location>
        <begin position="176"/>
        <end position="202"/>
    </location>
</feature>
<feature type="domain" description="Origin recognition complex subunit 2 RecA-like" evidence="4">
    <location>
        <begin position="254"/>
        <end position="406"/>
    </location>
</feature>
<accession>A0A1V9XMZ4</accession>
<dbReference type="PANTHER" id="PTHR14052:SF0">
    <property type="entry name" value="ORIGIN RECOGNITION COMPLEX SUBUNIT 2"/>
    <property type="match status" value="1"/>
</dbReference>
<dbReference type="Proteomes" id="UP000192247">
    <property type="component" value="Unassembled WGS sequence"/>
</dbReference>